<keyword evidence="2" id="KW-1185">Reference proteome</keyword>
<dbReference type="EMBL" id="VIEB01000832">
    <property type="protein sequence ID" value="TQD79921.1"/>
    <property type="molecule type" value="Genomic_DNA"/>
</dbReference>
<sequence length="165" mass="18807">MEEVAGIHEGFKLMDINKGKIPNGDLHIIMETSSKNVPRFQIAPIKPLVVNRSTIARGSNLIQIDDSTRLYPEQFSRDLEAIGAIDSRVRGRREQGIGGVVEGAKVKMRNSEEQKKLNSSSHWRLDEIEIAKSRKCVVRVPGFWDVVKNSRRTIEVVGPSWWWMR</sequence>
<comment type="caution">
    <text evidence="1">The sequence shown here is derived from an EMBL/GenBank/DDBJ whole genome shotgun (WGS) entry which is preliminary data.</text>
</comment>
<accession>A0A540L0B3</accession>
<evidence type="ECO:0000313" key="2">
    <source>
        <dbReference type="Proteomes" id="UP000315295"/>
    </source>
</evidence>
<reference evidence="1 2" key="1">
    <citation type="journal article" date="2019" name="G3 (Bethesda)">
        <title>Sequencing of a Wild Apple (Malus baccata) Genome Unravels the Differences Between Cultivated and Wild Apple Species Regarding Disease Resistance and Cold Tolerance.</title>
        <authorList>
            <person name="Chen X."/>
        </authorList>
    </citation>
    <scope>NUCLEOTIDE SEQUENCE [LARGE SCALE GENOMIC DNA]</scope>
    <source>
        <strain evidence="2">cv. Shandingzi</strain>
        <tissue evidence="1">Leaves</tissue>
    </source>
</reference>
<gene>
    <name evidence="1" type="ORF">C1H46_034513</name>
</gene>
<dbReference type="AlphaFoldDB" id="A0A540L0B3"/>
<name>A0A540L0B3_MALBA</name>
<proteinExistence type="predicted"/>
<organism evidence="1 2">
    <name type="scientific">Malus baccata</name>
    <name type="common">Siberian crab apple</name>
    <name type="synonym">Pyrus baccata</name>
    <dbReference type="NCBI Taxonomy" id="106549"/>
    <lineage>
        <taxon>Eukaryota</taxon>
        <taxon>Viridiplantae</taxon>
        <taxon>Streptophyta</taxon>
        <taxon>Embryophyta</taxon>
        <taxon>Tracheophyta</taxon>
        <taxon>Spermatophyta</taxon>
        <taxon>Magnoliopsida</taxon>
        <taxon>eudicotyledons</taxon>
        <taxon>Gunneridae</taxon>
        <taxon>Pentapetalae</taxon>
        <taxon>rosids</taxon>
        <taxon>fabids</taxon>
        <taxon>Rosales</taxon>
        <taxon>Rosaceae</taxon>
        <taxon>Amygdaloideae</taxon>
        <taxon>Maleae</taxon>
        <taxon>Malus</taxon>
    </lineage>
</organism>
<dbReference type="Proteomes" id="UP000315295">
    <property type="component" value="Unassembled WGS sequence"/>
</dbReference>
<protein>
    <submittedName>
        <fullName evidence="1">Uncharacterized protein</fullName>
    </submittedName>
</protein>
<evidence type="ECO:0000313" key="1">
    <source>
        <dbReference type="EMBL" id="TQD79921.1"/>
    </source>
</evidence>